<dbReference type="GO" id="GO:0019546">
    <property type="term" value="P:L-arginine deiminase pathway"/>
    <property type="evidence" value="ECO:0007669"/>
    <property type="project" value="TreeGrafter"/>
</dbReference>
<accession>A0A264W3P0</accession>
<evidence type="ECO:0000313" key="1">
    <source>
        <dbReference type="EMBL" id="OZS78189.1"/>
    </source>
</evidence>
<name>A0A264W3P0_9BACL</name>
<protein>
    <submittedName>
        <fullName evidence="1">Uncharacterized protein</fullName>
    </submittedName>
</protein>
<reference evidence="1 2" key="1">
    <citation type="submission" date="2017-07" db="EMBL/GenBank/DDBJ databases">
        <title>Tetzosporium hominis gen.nov. sp.nov.</title>
        <authorList>
            <person name="Tetz G."/>
            <person name="Tetz V."/>
        </authorList>
    </citation>
    <scope>NUCLEOTIDE SEQUENCE [LARGE SCALE GENOMIC DNA]</scope>
    <source>
        <strain evidence="1 2">VT-49</strain>
    </source>
</reference>
<dbReference type="EMBL" id="NOKQ01000201">
    <property type="protein sequence ID" value="OZS78189.1"/>
    <property type="molecule type" value="Genomic_DNA"/>
</dbReference>
<dbReference type="GO" id="GO:0016990">
    <property type="term" value="F:arginine deiminase activity"/>
    <property type="evidence" value="ECO:0007669"/>
    <property type="project" value="TreeGrafter"/>
</dbReference>
<dbReference type="OrthoDB" id="9814070at2"/>
<dbReference type="Gene3D" id="3.75.10.10">
    <property type="entry name" value="L-arginine/glycine Amidinotransferase, Chain A"/>
    <property type="match status" value="1"/>
</dbReference>
<dbReference type="AlphaFoldDB" id="A0A264W3P0"/>
<keyword evidence="2" id="KW-1185">Reference proteome</keyword>
<dbReference type="Pfam" id="PF19420">
    <property type="entry name" value="DDAH_eukar"/>
    <property type="match status" value="1"/>
</dbReference>
<dbReference type="PANTHER" id="PTHR47271:SF2">
    <property type="entry name" value="ARGININE DEIMINASE"/>
    <property type="match status" value="1"/>
</dbReference>
<evidence type="ECO:0000313" key="2">
    <source>
        <dbReference type="Proteomes" id="UP000217065"/>
    </source>
</evidence>
<comment type="caution">
    <text evidence="1">The sequence shown here is derived from an EMBL/GenBank/DDBJ whole genome shotgun (WGS) entry which is preliminary data.</text>
</comment>
<organism evidence="1 2">
    <name type="scientific">Tetzosporium hominis</name>
    <dbReference type="NCBI Taxonomy" id="2020506"/>
    <lineage>
        <taxon>Bacteria</taxon>
        <taxon>Bacillati</taxon>
        <taxon>Bacillota</taxon>
        <taxon>Bacilli</taxon>
        <taxon>Bacillales</taxon>
        <taxon>Caryophanaceae</taxon>
        <taxon>Tetzosporium</taxon>
    </lineage>
</organism>
<dbReference type="Proteomes" id="UP000217065">
    <property type="component" value="Unassembled WGS sequence"/>
</dbReference>
<proteinExistence type="predicted"/>
<gene>
    <name evidence="1" type="ORF">CF394_07330</name>
</gene>
<dbReference type="PANTHER" id="PTHR47271">
    <property type="entry name" value="ARGININE DEIMINASE"/>
    <property type="match status" value="1"/>
</dbReference>
<dbReference type="RefSeq" id="WP_094942649.1">
    <property type="nucleotide sequence ID" value="NZ_NOKQ01000201.1"/>
</dbReference>
<dbReference type="SUPFAM" id="SSF55909">
    <property type="entry name" value="Pentein"/>
    <property type="match status" value="1"/>
</dbReference>
<sequence>MGLEQQEIQWNGCTTEYDTLSQVIVCEPTYMKIEEVINTVQKRYAEDNIDVTKALKQHKAFTDTLKQQGIEVISLPAKSEFPEQVFTRDIGFTIGTRVFISEMASPIRQGEEKVLREWVGTKGIPFQKMTAGSIEGGDVVIDGNRVFVGVSHRTNHEAITFLEKQLPGYEVIRVPFDASCLHLDCVFTIVSPTHALIYPDALSQEARNILKKHYTLMTVEKEEQFAMGTNVLAIGDGKIISLPQNKLVNNKLRSNGFDVIEIDFSEIIKSGGSFRCCTMPLTRTPE</sequence>